<dbReference type="GO" id="GO:0006897">
    <property type="term" value="P:endocytosis"/>
    <property type="evidence" value="ECO:0007669"/>
    <property type="project" value="EnsemblMetazoa"/>
</dbReference>
<evidence type="ECO:0000256" key="1">
    <source>
        <dbReference type="SAM" id="MobiDB-lite"/>
    </source>
</evidence>
<dbReference type="EnsemblMetazoa" id="CJA03855.1">
    <property type="protein sequence ID" value="CJA03855.1"/>
    <property type="gene ID" value="WBGene00123059"/>
</dbReference>
<reference evidence="3" key="2">
    <citation type="submission" date="2022-06" db="UniProtKB">
        <authorList>
            <consortium name="EnsemblMetazoa"/>
        </authorList>
    </citation>
    <scope>IDENTIFICATION</scope>
    <source>
        <strain evidence="3">DF5081</strain>
    </source>
</reference>
<organism evidence="3 4">
    <name type="scientific">Caenorhabditis japonica</name>
    <dbReference type="NCBI Taxonomy" id="281687"/>
    <lineage>
        <taxon>Eukaryota</taxon>
        <taxon>Metazoa</taxon>
        <taxon>Ecdysozoa</taxon>
        <taxon>Nematoda</taxon>
        <taxon>Chromadorea</taxon>
        <taxon>Rhabditida</taxon>
        <taxon>Rhabditina</taxon>
        <taxon>Rhabditomorpha</taxon>
        <taxon>Rhabditoidea</taxon>
        <taxon>Rhabditidae</taxon>
        <taxon>Peloderinae</taxon>
        <taxon>Caenorhabditis</taxon>
    </lineage>
</organism>
<feature type="signal peptide" evidence="2">
    <location>
        <begin position="1"/>
        <end position="20"/>
    </location>
</feature>
<sequence length="353" mass="40632">MTRAISVLFLIFFLRENASAFPLSDGAESDNLTELRSPHGKEDKEEKLEDEFEKIRNVIQTDTVVVQENVELKINDAIEMKNKLENFTVAKFRISTTESSKSVSVAEPSIDGVDGLEAGEEQARQTNENELAELSEKFKEKIDPTGGVTENKTTIVEVKNLEPSQVQEESEEEEEDEGKTEIEVNDFVQESPNSPTKAPNEHEILEPTQKSQFSEEFPRTSSIIIGEPVKEKQEAFEKLKKEQENSKLTWELLEFLFMLAPADEEEVTWWAVVLEAVKCSLRNCPNSGAYWLHRPVYLPRITRHRRQDIDFDPTANTENSKKEKPCPCKNLEMYLEKLYERTNRKNEKQQENN</sequence>
<reference evidence="4" key="1">
    <citation type="submission" date="2010-08" db="EMBL/GenBank/DDBJ databases">
        <authorList>
            <consortium name="Caenorhabditis japonica Sequencing Consortium"/>
            <person name="Wilson R.K."/>
        </authorList>
    </citation>
    <scope>NUCLEOTIDE SEQUENCE [LARGE SCALE GENOMIC DNA]</scope>
    <source>
        <strain evidence="4">DF5081</strain>
    </source>
</reference>
<proteinExistence type="predicted"/>
<dbReference type="AlphaFoldDB" id="A0A8R1DK22"/>
<evidence type="ECO:0000313" key="4">
    <source>
        <dbReference type="Proteomes" id="UP000005237"/>
    </source>
</evidence>
<feature type="compositionally biased region" description="Basic and acidic residues" evidence="1">
    <location>
        <begin position="36"/>
        <end position="45"/>
    </location>
</feature>
<feature type="region of interest" description="Disordered" evidence="1">
    <location>
        <begin position="25"/>
        <end position="45"/>
    </location>
</feature>
<feature type="chain" id="PRO_5035779137" evidence="2">
    <location>
        <begin position="21"/>
        <end position="353"/>
    </location>
</feature>
<protein>
    <submittedName>
        <fullName evidence="3">Uncharacterized protein</fullName>
    </submittedName>
</protein>
<name>A0A8R1DK22_CAEJA</name>
<feature type="compositionally biased region" description="Polar residues" evidence="1">
    <location>
        <begin position="208"/>
        <end position="218"/>
    </location>
</feature>
<evidence type="ECO:0000313" key="3">
    <source>
        <dbReference type="EnsemblMetazoa" id="CJA03855.1"/>
    </source>
</evidence>
<evidence type="ECO:0000256" key="2">
    <source>
        <dbReference type="SAM" id="SignalP"/>
    </source>
</evidence>
<dbReference type="GO" id="GO:0005764">
    <property type="term" value="C:lysosome"/>
    <property type="evidence" value="ECO:0007669"/>
    <property type="project" value="GOC"/>
</dbReference>
<dbReference type="GO" id="GO:1905146">
    <property type="term" value="P:lysosomal protein catabolic process"/>
    <property type="evidence" value="ECO:0007669"/>
    <property type="project" value="EnsemblMetazoa"/>
</dbReference>
<feature type="region of interest" description="Disordered" evidence="1">
    <location>
        <begin position="161"/>
        <end position="218"/>
    </location>
</feature>
<dbReference type="Proteomes" id="UP000005237">
    <property type="component" value="Unassembled WGS sequence"/>
</dbReference>
<feature type="compositionally biased region" description="Acidic residues" evidence="1">
    <location>
        <begin position="168"/>
        <end position="178"/>
    </location>
</feature>
<keyword evidence="4" id="KW-1185">Reference proteome</keyword>
<keyword evidence="2" id="KW-0732">Signal</keyword>
<accession>A0A8R1DK22</accession>
<feature type="compositionally biased region" description="Polar residues" evidence="1">
    <location>
        <begin position="188"/>
        <end position="197"/>
    </location>
</feature>